<evidence type="ECO:0000256" key="6">
    <source>
        <dbReference type="ARBA" id="ARBA00022679"/>
    </source>
</evidence>
<dbReference type="InterPro" id="IPR002659">
    <property type="entry name" value="Glyco_trans_31"/>
</dbReference>
<keyword evidence="10 13" id="KW-0333">Golgi apparatus</keyword>
<evidence type="ECO:0000256" key="8">
    <source>
        <dbReference type="ARBA" id="ARBA00022968"/>
    </source>
</evidence>
<dbReference type="EC" id="2.4.1.-" evidence="13"/>
<dbReference type="PANTHER" id="PTHR11214:SF351">
    <property type="entry name" value="BETA-1,3-GALACTOSYLTRANSFERASE PVG3"/>
    <property type="match status" value="1"/>
</dbReference>
<evidence type="ECO:0000256" key="9">
    <source>
        <dbReference type="ARBA" id="ARBA00022989"/>
    </source>
</evidence>
<comment type="pathway">
    <text evidence="3">Protein modification; protein glycosylation.</text>
</comment>
<proteinExistence type="inferred from homology"/>
<dbReference type="PANTHER" id="PTHR11214">
    <property type="entry name" value="BETA-1,3-N-ACETYLGLUCOSAMINYLTRANSFERASE"/>
    <property type="match status" value="1"/>
</dbReference>
<dbReference type="GO" id="GO:0000139">
    <property type="term" value="C:Golgi membrane"/>
    <property type="evidence" value="ECO:0007669"/>
    <property type="project" value="UniProtKB-SubCell"/>
</dbReference>
<gene>
    <name evidence="15" type="primary">LOC105039626</name>
</gene>
<evidence type="ECO:0000256" key="5">
    <source>
        <dbReference type="ARBA" id="ARBA00022676"/>
    </source>
</evidence>
<reference evidence="15" key="1">
    <citation type="submission" date="2025-08" db="UniProtKB">
        <authorList>
            <consortium name="RefSeq"/>
        </authorList>
    </citation>
    <scope>IDENTIFICATION</scope>
</reference>
<keyword evidence="6" id="KW-0808">Transferase</keyword>
<dbReference type="Pfam" id="PF01762">
    <property type="entry name" value="Galactosyl_T"/>
    <property type="match status" value="1"/>
</dbReference>
<dbReference type="AlphaFoldDB" id="A0A6I9QTV0"/>
<keyword evidence="9 13" id="KW-1133">Transmembrane helix</keyword>
<evidence type="ECO:0000256" key="12">
    <source>
        <dbReference type="ARBA" id="ARBA00023211"/>
    </source>
</evidence>
<name>A0A6I9QTV0_ELAGV</name>
<comment type="cofactor">
    <cofactor evidence="1 13">
        <name>Mn(2+)</name>
        <dbReference type="ChEBI" id="CHEBI:29035"/>
    </cofactor>
</comment>
<dbReference type="KEGG" id="egu:105039626"/>
<feature type="transmembrane region" description="Helical" evidence="13">
    <location>
        <begin position="12"/>
        <end position="34"/>
    </location>
</feature>
<keyword evidence="11 13" id="KW-0472">Membrane</keyword>
<keyword evidence="5 13" id="KW-0328">Glycosyltransferase</keyword>
<dbReference type="InParanoid" id="A0A6I9QTV0"/>
<dbReference type="RefSeq" id="XP_010914140.1">
    <property type="nucleotide sequence ID" value="XM_010915838.1"/>
</dbReference>
<dbReference type="GeneID" id="105039626"/>
<evidence type="ECO:0000256" key="4">
    <source>
        <dbReference type="ARBA" id="ARBA00008661"/>
    </source>
</evidence>
<keyword evidence="8 13" id="KW-0735">Signal-anchor</keyword>
<accession>A0A6I9QTV0</accession>
<evidence type="ECO:0000256" key="10">
    <source>
        <dbReference type="ARBA" id="ARBA00023034"/>
    </source>
</evidence>
<keyword evidence="7 13" id="KW-0812">Transmembrane</keyword>
<keyword evidence="14" id="KW-1185">Reference proteome</keyword>
<dbReference type="Gene3D" id="3.90.550.50">
    <property type="match status" value="1"/>
</dbReference>
<protein>
    <recommendedName>
        <fullName evidence="13">Hexosyltransferase</fullName>
        <ecNumber evidence="13">2.4.1.-</ecNumber>
    </recommendedName>
</protein>
<sequence>MKPAIPRPPPSTTTFILLPMALLAFLYFFLFPLAKELKLQSLQTTCRRSTFANLTELPIAPKPDFRLFMGILTHPDHYERRHLLRLVYSLQPNLTTAHVDIRFVFCNLTKEDQRVLVALEIMRYDDILILNCTENMDNGKTYAYFSTLPKLFNTTGDADRPPYDYVMKADDDIYFRLGRLAQSLKKMPRHDLYYGCAVPCDRVNPYRHYMSGMGYVLSWDLVQWISTSEISRNHTVGPEDFTTWTWLRDGNRAKDKFDTKPAMYNYPSGDPCAHDLVPDTIAVHQLKNNLKWARTLKYFKVTDGLKPSKLYHIS</sequence>
<dbReference type="GO" id="GO:0016758">
    <property type="term" value="F:hexosyltransferase activity"/>
    <property type="evidence" value="ECO:0007669"/>
    <property type="project" value="InterPro"/>
</dbReference>
<comment type="subcellular location">
    <subcellularLocation>
        <location evidence="2 13">Golgi apparatus membrane</location>
        <topology evidence="2 13">Single-pass type II membrane protein</topology>
    </subcellularLocation>
</comment>
<evidence type="ECO:0000256" key="7">
    <source>
        <dbReference type="ARBA" id="ARBA00022692"/>
    </source>
</evidence>
<dbReference type="UniPathway" id="UPA00378"/>
<evidence type="ECO:0000256" key="1">
    <source>
        <dbReference type="ARBA" id="ARBA00001936"/>
    </source>
</evidence>
<keyword evidence="12 13" id="KW-0464">Manganese</keyword>
<dbReference type="Proteomes" id="UP000504607">
    <property type="component" value="Chromosome 2"/>
</dbReference>
<dbReference type="OrthoDB" id="2139606at2759"/>
<comment type="similarity">
    <text evidence="4 13">Belongs to the glycosyltransferase 31 family.</text>
</comment>
<evidence type="ECO:0000313" key="15">
    <source>
        <dbReference type="RefSeq" id="XP_010914140.1"/>
    </source>
</evidence>
<dbReference type="FunFam" id="3.90.550.50:FF:000027">
    <property type="entry name" value="Hexosyltransferase"/>
    <property type="match status" value="1"/>
</dbReference>
<evidence type="ECO:0000256" key="2">
    <source>
        <dbReference type="ARBA" id="ARBA00004323"/>
    </source>
</evidence>
<evidence type="ECO:0000256" key="13">
    <source>
        <dbReference type="RuleBase" id="RU363063"/>
    </source>
</evidence>
<organism evidence="14 15">
    <name type="scientific">Elaeis guineensis var. tenera</name>
    <name type="common">Oil palm</name>
    <dbReference type="NCBI Taxonomy" id="51953"/>
    <lineage>
        <taxon>Eukaryota</taxon>
        <taxon>Viridiplantae</taxon>
        <taxon>Streptophyta</taxon>
        <taxon>Embryophyta</taxon>
        <taxon>Tracheophyta</taxon>
        <taxon>Spermatophyta</taxon>
        <taxon>Magnoliopsida</taxon>
        <taxon>Liliopsida</taxon>
        <taxon>Arecaceae</taxon>
        <taxon>Arecoideae</taxon>
        <taxon>Cocoseae</taxon>
        <taxon>Elaeidinae</taxon>
        <taxon>Elaeis</taxon>
    </lineage>
</organism>
<evidence type="ECO:0000256" key="11">
    <source>
        <dbReference type="ARBA" id="ARBA00023136"/>
    </source>
</evidence>
<evidence type="ECO:0000313" key="14">
    <source>
        <dbReference type="Proteomes" id="UP000504607"/>
    </source>
</evidence>
<evidence type="ECO:0000256" key="3">
    <source>
        <dbReference type="ARBA" id="ARBA00004922"/>
    </source>
</evidence>